<reference evidence="3" key="2">
    <citation type="submission" date="2023-03" db="EMBL/GenBank/DDBJ databases">
        <authorList>
            <person name="Inwood S.N."/>
            <person name="Skelly J.G."/>
            <person name="Guhlin J."/>
            <person name="Harrop T.W.R."/>
            <person name="Goldson S.G."/>
            <person name="Dearden P.K."/>
        </authorList>
    </citation>
    <scope>NUCLEOTIDE SEQUENCE</scope>
    <source>
        <strain evidence="3">Lincoln</strain>
        <tissue evidence="3">Whole body</tissue>
    </source>
</reference>
<feature type="chain" id="PRO_5041300815" description="Ig-like domain-containing protein" evidence="1">
    <location>
        <begin position="29"/>
        <end position="85"/>
    </location>
</feature>
<evidence type="ECO:0000313" key="4">
    <source>
        <dbReference type="Proteomes" id="UP001168972"/>
    </source>
</evidence>
<reference evidence="3" key="1">
    <citation type="journal article" date="2023" name="bioRxiv">
        <title>Scaffold-level genome assemblies of two parasitoid biocontrol wasps reveal the parthenogenesis mechanism and an associated novel virus.</title>
        <authorList>
            <person name="Inwood S."/>
            <person name="Skelly J."/>
            <person name="Guhlin J."/>
            <person name="Harrop T."/>
            <person name="Goldson S."/>
            <person name="Dearden P."/>
        </authorList>
    </citation>
    <scope>NUCLEOTIDE SEQUENCE</scope>
    <source>
        <strain evidence="3">Lincoln</strain>
        <tissue evidence="3">Whole body</tissue>
    </source>
</reference>
<feature type="domain" description="Ig-like" evidence="2">
    <location>
        <begin position="25"/>
        <end position="85"/>
    </location>
</feature>
<evidence type="ECO:0000259" key="2">
    <source>
        <dbReference type="PROSITE" id="PS50835"/>
    </source>
</evidence>
<dbReference type="Gene3D" id="2.60.40.10">
    <property type="entry name" value="Immunoglobulins"/>
    <property type="match status" value="1"/>
</dbReference>
<comment type="caution">
    <text evidence="3">The sequence shown here is derived from an EMBL/GenBank/DDBJ whole genome shotgun (WGS) entry which is preliminary data.</text>
</comment>
<name>A0AA39KGR5_MICHY</name>
<organism evidence="3 4">
    <name type="scientific">Microctonus hyperodae</name>
    <name type="common">Parasitoid wasp</name>
    <dbReference type="NCBI Taxonomy" id="165561"/>
    <lineage>
        <taxon>Eukaryota</taxon>
        <taxon>Metazoa</taxon>
        <taxon>Ecdysozoa</taxon>
        <taxon>Arthropoda</taxon>
        <taxon>Hexapoda</taxon>
        <taxon>Insecta</taxon>
        <taxon>Pterygota</taxon>
        <taxon>Neoptera</taxon>
        <taxon>Endopterygota</taxon>
        <taxon>Hymenoptera</taxon>
        <taxon>Apocrita</taxon>
        <taxon>Ichneumonoidea</taxon>
        <taxon>Braconidae</taxon>
        <taxon>Euphorinae</taxon>
        <taxon>Microctonus</taxon>
    </lineage>
</organism>
<dbReference type="InterPro" id="IPR036179">
    <property type="entry name" value="Ig-like_dom_sf"/>
</dbReference>
<evidence type="ECO:0000313" key="3">
    <source>
        <dbReference type="EMBL" id="KAK0161784.1"/>
    </source>
</evidence>
<gene>
    <name evidence="3" type="ORF">PV327_008198</name>
</gene>
<dbReference type="AlphaFoldDB" id="A0AA39KGR5"/>
<evidence type="ECO:0000256" key="1">
    <source>
        <dbReference type="SAM" id="SignalP"/>
    </source>
</evidence>
<feature type="signal peptide" evidence="1">
    <location>
        <begin position="1"/>
        <end position="28"/>
    </location>
</feature>
<keyword evidence="4" id="KW-1185">Reference proteome</keyword>
<accession>A0AA39KGR5</accession>
<dbReference type="PROSITE" id="PS50835">
    <property type="entry name" value="IG_LIKE"/>
    <property type="match status" value="1"/>
</dbReference>
<dbReference type="SUPFAM" id="SSF48726">
    <property type="entry name" value="Immunoglobulin"/>
    <property type="match status" value="1"/>
</dbReference>
<protein>
    <recommendedName>
        <fullName evidence="2">Ig-like domain-containing protein</fullName>
    </recommendedName>
</protein>
<keyword evidence="1" id="KW-0732">Signal</keyword>
<sequence length="85" mass="9509">MMKFHSALRPEVVFVFVVLSTTLEPTFVEEIGNTTVPAGRSIKLACSVKDLGTYKEQERWFRNGVIVNDDLYSISLSSVLPDLSD</sequence>
<dbReference type="Proteomes" id="UP001168972">
    <property type="component" value="Unassembled WGS sequence"/>
</dbReference>
<dbReference type="EMBL" id="JAQQBR010001834">
    <property type="protein sequence ID" value="KAK0161784.1"/>
    <property type="molecule type" value="Genomic_DNA"/>
</dbReference>
<proteinExistence type="predicted"/>
<dbReference type="InterPro" id="IPR007110">
    <property type="entry name" value="Ig-like_dom"/>
</dbReference>
<dbReference type="InterPro" id="IPR013783">
    <property type="entry name" value="Ig-like_fold"/>
</dbReference>